<dbReference type="PATRIC" id="fig|398512.5.peg.4181"/>
<dbReference type="InterPro" id="IPR036388">
    <property type="entry name" value="WH-like_DNA-bd_sf"/>
</dbReference>
<name>A0A0L6JSF8_9FIRM</name>
<protein>
    <submittedName>
        <fullName evidence="3">Transcriptional repressor, LexA family</fullName>
    </submittedName>
</protein>
<evidence type="ECO:0000259" key="1">
    <source>
        <dbReference type="Pfam" id="PF00717"/>
    </source>
</evidence>
<feature type="domain" description="Peptidase S24/S26A/S26B/S26C" evidence="1">
    <location>
        <begin position="104"/>
        <end position="205"/>
    </location>
</feature>
<dbReference type="InterPro" id="IPR050077">
    <property type="entry name" value="LexA_repressor"/>
</dbReference>
<dbReference type="EMBL" id="LGTC01000001">
    <property type="protein sequence ID" value="KNY28723.1"/>
    <property type="molecule type" value="Genomic_DNA"/>
</dbReference>
<dbReference type="Proteomes" id="UP000036923">
    <property type="component" value="Unassembled WGS sequence"/>
</dbReference>
<dbReference type="Pfam" id="PF00717">
    <property type="entry name" value="Peptidase_S24"/>
    <property type="match status" value="1"/>
</dbReference>
<dbReference type="AlphaFoldDB" id="A0A0L6JSF8"/>
<dbReference type="SUPFAM" id="SSF46785">
    <property type="entry name" value="Winged helix' DNA-binding domain"/>
    <property type="match status" value="1"/>
</dbReference>
<proteinExistence type="predicted"/>
<dbReference type="InterPro" id="IPR036286">
    <property type="entry name" value="LexA/Signal_pep-like_sf"/>
</dbReference>
<dbReference type="CDD" id="cd06529">
    <property type="entry name" value="S24_LexA-like"/>
    <property type="match status" value="1"/>
</dbReference>
<feature type="domain" description="LexA repressor DNA-binding" evidence="2">
    <location>
        <begin position="7"/>
        <end position="68"/>
    </location>
</feature>
<gene>
    <name evidence="3" type="ORF">Bccel_3997</name>
</gene>
<dbReference type="GO" id="GO:0006508">
    <property type="term" value="P:proteolysis"/>
    <property type="evidence" value="ECO:0007669"/>
    <property type="project" value="InterPro"/>
</dbReference>
<keyword evidence="4" id="KW-1185">Reference proteome</keyword>
<dbReference type="PANTHER" id="PTHR33516">
    <property type="entry name" value="LEXA REPRESSOR"/>
    <property type="match status" value="1"/>
</dbReference>
<organism evidence="3 4">
    <name type="scientific">Pseudobacteroides cellulosolvens ATCC 35603 = DSM 2933</name>
    <dbReference type="NCBI Taxonomy" id="398512"/>
    <lineage>
        <taxon>Bacteria</taxon>
        <taxon>Bacillati</taxon>
        <taxon>Bacillota</taxon>
        <taxon>Clostridia</taxon>
        <taxon>Eubacteriales</taxon>
        <taxon>Oscillospiraceae</taxon>
        <taxon>Pseudobacteroides</taxon>
    </lineage>
</organism>
<evidence type="ECO:0000313" key="4">
    <source>
        <dbReference type="Proteomes" id="UP000036923"/>
    </source>
</evidence>
<dbReference type="Gene3D" id="1.10.10.10">
    <property type="entry name" value="Winged helix-like DNA-binding domain superfamily/Winged helix DNA-binding domain"/>
    <property type="match status" value="1"/>
</dbReference>
<dbReference type="GO" id="GO:0004252">
    <property type="term" value="F:serine-type endopeptidase activity"/>
    <property type="evidence" value="ECO:0007669"/>
    <property type="project" value="InterPro"/>
</dbReference>
<dbReference type="eggNOG" id="COG1974">
    <property type="taxonomic scope" value="Bacteria"/>
</dbReference>
<dbReference type="InterPro" id="IPR015927">
    <property type="entry name" value="Peptidase_S24_S26A/B/C"/>
</dbReference>
<reference evidence="4" key="1">
    <citation type="submission" date="2015-07" db="EMBL/GenBank/DDBJ databases">
        <title>Near-Complete Genome Sequence of the Cellulolytic Bacterium Bacteroides (Pseudobacteroides) cellulosolvens ATCC 35603.</title>
        <authorList>
            <person name="Dassa B."/>
            <person name="Utturkar S.M."/>
            <person name="Klingeman D.M."/>
            <person name="Hurt R.A."/>
            <person name="Keller M."/>
            <person name="Xu J."/>
            <person name="Reddy Y.H.K."/>
            <person name="Borovok I."/>
            <person name="Grinberg I.R."/>
            <person name="Lamed R."/>
            <person name="Zhivin O."/>
            <person name="Bayer E.A."/>
            <person name="Brown S.D."/>
        </authorList>
    </citation>
    <scope>NUCLEOTIDE SEQUENCE [LARGE SCALE GENOMIC DNA]</scope>
    <source>
        <strain evidence="4">DSM 2933</strain>
    </source>
</reference>
<dbReference type="InterPro" id="IPR006199">
    <property type="entry name" value="LexA_DNA-bd_dom"/>
</dbReference>
<dbReference type="InterPro" id="IPR039418">
    <property type="entry name" value="LexA-like"/>
</dbReference>
<accession>A0A0L6JSF8</accession>
<dbReference type="Gene3D" id="2.10.109.10">
    <property type="entry name" value="Umud Fragment, subunit A"/>
    <property type="match status" value="1"/>
</dbReference>
<dbReference type="SUPFAM" id="SSF51306">
    <property type="entry name" value="LexA/Signal peptidase"/>
    <property type="match status" value="1"/>
</dbReference>
<comment type="caution">
    <text evidence="3">The sequence shown here is derived from an EMBL/GenBank/DDBJ whole genome shotgun (WGS) entry which is preliminary data.</text>
</comment>
<sequence>MPSEFDSLTSKQKKIYSVIETFIRENGIPPTVREIGEMVGEKTPGAVQGILNRLQQKGVIKREIGMARSIKLVSGNSQYTDPAYIPEVKKISKRNISDLYSIYNVVKYQPVPPDFLEDATDCFILNCPDNSLIDSGIKYEDVLVISRESNICDGDIVLILFENSALLRKYYKGENEETITLKADSNLLGRETFNKDEVIVVGRLVGKYTKY</sequence>
<dbReference type="STRING" id="398512.Bccel_3997"/>
<dbReference type="InterPro" id="IPR036390">
    <property type="entry name" value="WH_DNA-bd_sf"/>
</dbReference>
<dbReference type="PANTHER" id="PTHR33516:SF2">
    <property type="entry name" value="LEXA REPRESSOR-RELATED"/>
    <property type="match status" value="1"/>
</dbReference>
<dbReference type="Pfam" id="PF01726">
    <property type="entry name" value="LexA_DNA_bind"/>
    <property type="match status" value="1"/>
</dbReference>
<evidence type="ECO:0000259" key="2">
    <source>
        <dbReference type="Pfam" id="PF01726"/>
    </source>
</evidence>
<evidence type="ECO:0000313" key="3">
    <source>
        <dbReference type="EMBL" id="KNY28723.1"/>
    </source>
</evidence>